<reference evidence="3 4" key="1">
    <citation type="submission" date="2019-10" db="EMBL/GenBank/DDBJ databases">
        <authorList>
            <person name="Palmer J.M."/>
        </authorList>
    </citation>
    <scope>NUCLEOTIDE SEQUENCE [LARGE SCALE GENOMIC DNA]</scope>
    <source>
        <strain evidence="3 4">TWF718</strain>
    </source>
</reference>
<evidence type="ECO:0000259" key="2">
    <source>
        <dbReference type="Pfam" id="PF08729"/>
    </source>
</evidence>
<dbReference type="Proteomes" id="UP001313282">
    <property type="component" value="Unassembled WGS sequence"/>
</dbReference>
<feature type="domain" description="Hpc2-related" evidence="2">
    <location>
        <begin position="347"/>
        <end position="388"/>
    </location>
</feature>
<feature type="region of interest" description="Disordered" evidence="1">
    <location>
        <begin position="386"/>
        <end position="479"/>
    </location>
</feature>
<protein>
    <recommendedName>
        <fullName evidence="2">Hpc2-related domain-containing protein</fullName>
    </recommendedName>
</protein>
<evidence type="ECO:0000313" key="3">
    <source>
        <dbReference type="EMBL" id="KAK6331777.1"/>
    </source>
</evidence>
<feature type="compositionally biased region" description="Basic residues" evidence="1">
    <location>
        <begin position="81"/>
        <end position="95"/>
    </location>
</feature>
<sequence length="479" mass="50477">MSYDGSPGPGHRHQYSNDSITLTPRPPNSISSSSSTTSQRANNTSTPSSRPAGTRSSGRFNVSDLVESDPDAPSPSSSSNNHHHSHNHNHNHSHNHNTPNNNNNNKSLKRKASPERSSNDYSPYPTPDHLPSKQNRASASPALSALLNGSPPLRPTQGSPIPNHPPPPSLTPPTVNASLNLTSTLSPPQPKAITEITKSSSSSSSNTKRTAAANSVTSAPASPKPASRTTVVAPVAKSGGLLAGAFGDVALGDEDPEPPVPTVVLQISLNGETNKYIDVSKLAEEKYGWAALNPRLARAKLRPDASGDEAMMDASESESAMEDKLVVGGMASDAGMSGLDGKDKPKKRRRRVDEYYDANDPFIDDSEMLWEEQAAASKDGFFVYSGPLVPEGERPQIERTNGGPPKRGRGRGGRGAGTGRGGGNAGKATAPRKPRVTKAVKEKMEKEKEEREKTALKMAAAAGQPGIPQPQAPRPVAAV</sequence>
<feature type="compositionally biased region" description="Gly residues" evidence="1">
    <location>
        <begin position="413"/>
        <end position="425"/>
    </location>
</feature>
<dbReference type="Pfam" id="PF08729">
    <property type="entry name" value="HUN"/>
    <property type="match status" value="1"/>
</dbReference>
<feature type="region of interest" description="Disordered" evidence="1">
    <location>
        <begin position="1"/>
        <end position="231"/>
    </location>
</feature>
<organism evidence="3 4">
    <name type="scientific">Orbilia javanica</name>
    <dbReference type="NCBI Taxonomy" id="47235"/>
    <lineage>
        <taxon>Eukaryota</taxon>
        <taxon>Fungi</taxon>
        <taxon>Dikarya</taxon>
        <taxon>Ascomycota</taxon>
        <taxon>Pezizomycotina</taxon>
        <taxon>Orbiliomycetes</taxon>
        <taxon>Orbiliales</taxon>
        <taxon>Orbiliaceae</taxon>
        <taxon>Orbilia</taxon>
    </lineage>
</organism>
<feature type="compositionally biased region" description="Basic and acidic residues" evidence="1">
    <location>
        <begin position="439"/>
        <end position="455"/>
    </location>
</feature>
<evidence type="ECO:0000313" key="4">
    <source>
        <dbReference type="Proteomes" id="UP001313282"/>
    </source>
</evidence>
<keyword evidence="4" id="KW-1185">Reference proteome</keyword>
<comment type="caution">
    <text evidence="3">The sequence shown here is derived from an EMBL/GenBank/DDBJ whole genome shotgun (WGS) entry which is preliminary data.</text>
</comment>
<feature type="compositionally biased region" description="Low complexity" evidence="1">
    <location>
        <begin position="28"/>
        <end position="46"/>
    </location>
</feature>
<proteinExistence type="predicted"/>
<accession>A0AAN8MN86</accession>
<feature type="compositionally biased region" description="Polar residues" evidence="1">
    <location>
        <begin position="206"/>
        <end position="220"/>
    </location>
</feature>
<dbReference type="AlphaFoldDB" id="A0AAN8MN86"/>
<dbReference type="EMBL" id="JAVHNR010000010">
    <property type="protein sequence ID" value="KAK6331777.1"/>
    <property type="molecule type" value="Genomic_DNA"/>
</dbReference>
<evidence type="ECO:0000256" key="1">
    <source>
        <dbReference type="SAM" id="MobiDB-lite"/>
    </source>
</evidence>
<feature type="compositionally biased region" description="Low complexity" evidence="1">
    <location>
        <begin position="96"/>
        <end position="105"/>
    </location>
</feature>
<dbReference type="InterPro" id="IPR014840">
    <property type="entry name" value="HRD"/>
</dbReference>
<feature type="region of interest" description="Disordered" evidence="1">
    <location>
        <begin position="331"/>
        <end position="354"/>
    </location>
</feature>
<feature type="compositionally biased region" description="Polar residues" evidence="1">
    <location>
        <begin position="47"/>
        <end position="60"/>
    </location>
</feature>
<name>A0AAN8MN86_9PEZI</name>
<feature type="compositionally biased region" description="Low complexity" evidence="1">
    <location>
        <begin position="137"/>
        <end position="151"/>
    </location>
</feature>
<feature type="compositionally biased region" description="Pro residues" evidence="1">
    <location>
        <begin position="162"/>
        <end position="171"/>
    </location>
</feature>
<gene>
    <name evidence="3" type="ORF">TWF718_002318</name>
</gene>
<feature type="compositionally biased region" description="Polar residues" evidence="1">
    <location>
        <begin position="174"/>
        <end position="186"/>
    </location>
</feature>